<keyword evidence="3 6" id="KW-0560">Oxidoreductase</keyword>
<dbReference type="EMBL" id="CP021983">
    <property type="protein sequence ID" value="ASC69957.1"/>
    <property type="molecule type" value="Genomic_DNA"/>
</dbReference>
<dbReference type="OrthoDB" id="9802969at2"/>
<accession>A0A1Z3HIM6</accession>
<feature type="domain" description="Lactate/malate dehydrogenase C-terminal" evidence="11">
    <location>
        <begin position="157"/>
        <end position="318"/>
    </location>
</feature>
<evidence type="ECO:0000259" key="10">
    <source>
        <dbReference type="Pfam" id="PF00056"/>
    </source>
</evidence>
<dbReference type="PANTHER" id="PTHR43128:SF16">
    <property type="entry name" value="L-LACTATE DEHYDROGENASE"/>
    <property type="match status" value="1"/>
</dbReference>
<evidence type="ECO:0000313" key="12">
    <source>
        <dbReference type="EMBL" id="ASC69957.1"/>
    </source>
</evidence>
<keyword evidence="4 6" id="KW-0520">NAD</keyword>
<evidence type="ECO:0000256" key="2">
    <source>
        <dbReference type="ARBA" id="ARBA00022532"/>
    </source>
</evidence>
<reference evidence="12 13" key="1">
    <citation type="journal article" date="2016" name="Biochim. Biophys. Acta">
        <title>Characterization of red-shifted phycobilisomes isolated from the chlorophyll f-containing cyanobacterium Halomicronema hongdechloris.</title>
        <authorList>
            <person name="Li Y."/>
            <person name="Lin Y."/>
            <person name="Garvey C.J."/>
            <person name="Birch D."/>
            <person name="Corkery R.W."/>
            <person name="Loughlin P.C."/>
            <person name="Scheer H."/>
            <person name="Willows R.D."/>
            <person name="Chen M."/>
        </authorList>
    </citation>
    <scope>NUCLEOTIDE SEQUENCE [LARGE SCALE GENOMIC DNA]</scope>
    <source>
        <strain evidence="12 13">C2206</strain>
    </source>
</reference>
<organism evidence="12 13">
    <name type="scientific">Halomicronema hongdechloris C2206</name>
    <dbReference type="NCBI Taxonomy" id="1641165"/>
    <lineage>
        <taxon>Bacteria</taxon>
        <taxon>Bacillati</taxon>
        <taxon>Cyanobacteriota</taxon>
        <taxon>Cyanophyceae</taxon>
        <taxon>Nodosilineales</taxon>
        <taxon>Nodosilineaceae</taxon>
        <taxon>Halomicronema</taxon>
    </lineage>
</organism>
<dbReference type="InterPro" id="IPR001236">
    <property type="entry name" value="Lactate/malate_DH_N"/>
</dbReference>
<dbReference type="SUPFAM" id="SSF51735">
    <property type="entry name" value="NAD(P)-binding Rossmann-fold domains"/>
    <property type="match status" value="1"/>
</dbReference>
<feature type="binding site" evidence="6 9">
    <location>
        <position position="43"/>
    </location>
    <ligand>
        <name>NAD(+)</name>
        <dbReference type="ChEBI" id="CHEBI:57540"/>
    </ligand>
</feature>
<feature type="binding site" evidence="6 9">
    <location>
        <begin position="128"/>
        <end position="130"/>
    </location>
    <ligand>
        <name>NAD(+)</name>
        <dbReference type="ChEBI" id="CHEBI:57540"/>
    </ligand>
</feature>
<dbReference type="Pfam" id="PF02866">
    <property type="entry name" value="Ldh_1_C"/>
    <property type="match status" value="1"/>
</dbReference>
<sequence length="321" mass="34285">MAAFVHPPFCQLSQVTIIGAGNVGSTLAQRVLERNLADVILLDIVEGRPQGIALDLMEARGAEGHNRTIVGSNCYEDTAQSDIVVVTAGLPRKPGMSRDDLLQVNGKIVIDIMQQAMKYSPYACYIIVTNPLDAMTYLALKVSGLPANHIMGMAGVLDSARFQTFIAMELGVPPSDVSALVLGGHGDLMVPLPQYSTVGGIPVTELLEAAILNRLIERTRNGGAEIVQLLKRGGAYYAPASAIGVMIEAILYNQSRILPVAAYLDGEYQLQDVYLGVPCRLGGQGVEEIVSLPLRDEQLTALHRSAAAVKQSIEKAIALIP</sequence>
<dbReference type="FunFam" id="3.40.50.720:FF:000018">
    <property type="entry name" value="Malate dehydrogenase"/>
    <property type="match status" value="1"/>
</dbReference>
<keyword evidence="13" id="KW-1185">Reference proteome</keyword>
<dbReference type="STRING" id="1641165.XM38_11950"/>
<dbReference type="RefSeq" id="WP_080809425.1">
    <property type="nucleotide sequence ID" value="NZ_CP021983.2"/>
</dbReference>
<dbReference type="PRINTS" id="PR00086">
    <property type="entry name" value="LLDHDRGNASE"/>
</dbReference>
<dbReference type="GO" id="GO:0030060">
    <property type="term" value="F:L-malate dehydrogenase (NAD+) activity"/>
    <property type="evidence" value="ECO:0007669"/>
    <property type="project" value="UniProtKB-UniRule"/>
</dbReference>
<dbReference type="Proteomes" id="UP000191901">
    <property type="component" value="Chromosome"/>
</dbReference>
<dbReference type="InterPro" id="IPR022383">
    <property type="entry name" value="Lactate/malate_DH_C"/>
</dbReference>
<dbReference type="PANTHER" id="PTHR43128">
    <property type="entry name" value="L-2-HYDROXYCARBOXYLATE DEHYDROGENASE (NAD(P)(+))"/>
    <property type="match status" value="1"/>
</dbReference>
<dbReference type="Gene3D" id="3.90.110.10">
    <property type="entry name" value="Lactate dehydrogenase/glycoside hydrolase, family 4, C-terminal"/>
    <property type="match status" value="1"/>
</dbReference>
<dbReference type="InterPro" id="IPR015955">
    <property type="entry name" value="Lactate_DH/Glyco_Ohase_4_C"/>
</dbReference>
<dbReference type="InterPro" id="IPR011275">
    <property type="entry name" value="Malate_DH_type3"/>
</dbReference>
<evidence type="ECO:0000256" key="4">
    <source>
        <dbReference type="ARBA" id="ARBA00023027"/>
    </source>
</evidence>
<dbReference type="InterPro" id="IPR001557">
    <property type="entry name" value="L-lactate/malate_DH"/>
</dbReference>
<proteinExistence type="inferred from homology"/>
<evidence type="ECO:0000259" key="11">
    <source>
        <dbReference type="Pfam" id="PF02866"/>
    </source>
</evidence>
<dbReference type="EC" id="1.1.1.37" evidence="6"/>
<gene>
    <name evidence="6 12" type="primary">mdh</name>
    <name evidence="12" type="ORF">XM38_008870</name>
</gene>
<dbReference type="SUPFAM" id="SSF56327">
    <property type="entry name" value="LDH C-terminal domain-like"/>
    <property type="match status" value="1"/>
</dbReference>
<dbReference type="InterPro" id="IPR036291">
    <property type="entry name" value="NAD(P)-bd_dom_sf"/>
</dbReference>
<feature type="binding site" evidence="6 8">
    <location>
        <position position="92"/>
    </location>
    <ligand>
        <name>substrate</name>
    </ligand>
</feature>
<evidence type="ECO:0000256" key="1">
    <source>
        <dbReference type="ARBA" id="ARBA00006054"/>
    </source>
</evidence>
<dbReference type="GO" id="GO:0006099">
    <property type="term" value="P:tricarboxylic acid cycle"/>
    <property type="evidence" value="ECO:0007669"/>
    <property type="project" value="UniProtKB-UniRule"/>
</dbReference>
<comment type="similarity">
    <text evidence="6">Belongs to the LDH/MDH superfamily. MDH type 3 family.</text>
</comment>
<dbReference type="Pfam" id="PF00056">
    <property type="entry name" value="Ldh_1_N"/>
    <property type="match status" value="1"/>
</dbReference>
<protein>
    <recommendedName>
        <fullName evidence="6">Malate dehydrogenase</fullName>
        <ecNumber evidence="6">1.1.1.37</ecNumber>
    </recommendedName>
</protein>
<keyword evidence="2 6" id="KW-0816">Tricarboxylic acid cycle</keyword>
<dbReference type="GO" id="GO:0006089">
    <property type="term" value="P:lactate metabolic process"/>
    <property type="evidence" value="ECO:0007669"/>
    <property type="project" value="TreeGrafter"/>
</dbReference>
<evidence type="ECO:0000256" key="8">
    <source>
        <dbReference type="PIRSR" id="PIRSR000102-2"/>
    </source>
</evidence>
<comment type="similarity">
    <text evidence="1">Belongs to the LDH/MDH superfamily. LDH family.</text>
</comment>
<dbReference type="NCBIfam" id="NF004863">
    <property type="entry name" value="PRK06223.1"/>
    <property type="match status" value="1"/>
</dbReference>
<feature type="binding site" evidence="6 9">
    <location>
        <begin position="19"/>
        <end position="24"/>
    </location>
    <ligand>
        <name>NAD(+)</name>
        <dbReference type="ChEBI" id="CHEBI:57540"/>
    </ligand>
</feature>
<dbReference type="NCBIfam" id="TIGR01763">
    <property type="entry name" value="MalateDH_bact"/>
    <property type="match status" value="1"/>
</dbReference>
<evidence type="ECO:0000313" key="13">
    <source>
        <dbReference type="Proteomes" id="UP000191901"/>
    </source>
</evidence>
<evidence type="ECO:0000256" key="3">
    <source>
        <dbReference type="ARBA" id="ARBA00023002"/>
    </source>
</evidence>
<evidence type="ECO:0000256" key="6">
    <source>
        <dbReference type="HAMAP-Rule" id="MF_00487"/>
    </source>
</evidence>
<dbReference type="HAMAP" id="MF_00487">
    <property type="entry name" value="Malate_dehydrog_3"/>
    <property type="match status" value="1"/>
</dbReference>
<feature type="binding site" evidence="6 9">
    <location>
        <position position="105"/>
    </location>
    <ligand>
        <name>NAD(+)</name>
        <dbReference type="ChEBI" id="CHEBI:57540"/>
    </ligand>
</feature>
<dbReference type="PIRSF" id="PIRSF000102">
    <property type="entry name" value="Lac_mal_DH"/>
    <property type="match status" value="1"/>
</dbReference>
<name>A0A1Z3HIM6_9CYAN</name>
<dbReference type="FunFam" id="3.90.110.10:FF:000004">
    <property type="entry name" value="Malate dehydrogenase"/>
    <property type="match status" value="1"/>
</dbReference>
<dbReference type="KEGG" id="hhg:XM38_008870"/>
<feature type="active site" description="Proton acceptor" evidence="6 7">
    <location>
        <position position="185"/>
    </location>
</feature>
<comment type="catalytic activity">
    <reaction evidence="5">
        <text>(S)-lactate + NAD(+) = pyruvate + NADH + H(+)</text>
        <dbReference type="Rhea" id="RHEA:23444"/>
        <dbReference type="ChEBI" id="CHEBI:15361"/>
        <dbReference type="ChEBI" id="CHEBI:15378"/>
        <dbReference type="ChEBI" id="CHEBI:16651"/>
        <dbReference type="ChEBI" id="CHEBI:57540"/>
        <dbReference type="ChEBI" id="CHEBI:57945"/>
        <dbReference type="EC" id="1.1.1.27"/>
    </reaction>
</comment>
<evidence type="ECO:0000256" key="5">
    <source>
        <dbReference type="ARBA" id="ARBA00049258"/>
    </source>
</evidence>
<evidence type="ECO:0000256" key="9">
    <source>
        <dbReference type="PIRSR" id="PIRSR000102-3"/>
    </source>
</evidence>
<comment type="catalytic activity">
    <reaction evidence="6">
        <text>(S)-malate + NAD(+) = oxaloacetate + NADH + H(+)</text>
        <dbReference type="Rhea" id="RHEA:21432"/>
        <dbReference type="ChEBI" id="CHEBI:15378"/>
        <dbReference type="ChEBI" id="CHEBI:15589"/>
        <dbReference type="ChEBI" id="CHEBI:16452"/>
        <dbReference type="ChEBI" id="CHEBI:57540"/>
        <dbReference type="ChEBI" id="CHEBI:57945"/>
        <dbReference type="EC" id="1.1.1.37"/>
    </reaction>
</comment>
<dbReference type="GO" id="GO:0004459">
    <property type="term" value="F:L-lactate dehydrogenase (NAD+) activity"/>
    <property type="evidence" value="ECO:0007669"/>
    <property type="project" value="UniProtKB-EC"/>
</dbReference>
<feature type="domain" description="Lactate/malate dehydrogenase N-terminal" evidence="10">
    <location>
        <begin position="14"/>
        <end position="152"/>
    </location>
</feature>
<dbReference type="CDD" id="cd01339">
    <property type="entry name" value="LDH-like_MDH"/>
    <property type="match status" value="1"/>
</dbReference>
<comment type="function">
    <text evidence="6">Catalyzes the reversible oxidation of malate to oxaloacetate.</text>
</comment>
<dbReference type="Gene3D" id="3.40.50.720">
    <property type="entry name" value="NAD(P)-binding Rossmann-like Domain"/>
    <property type="match status" value="1"/>
</dbReference>
<feature type="binding site" evidence="6 8">
    <location>
        <position position="130"/>
    </location>
    <ligand>
        <name>substrate</name>
    </ligand>
</feature>
<feature type="binding site" evidence="6 8">
    <location>
        <position position="98"/>
    </location>
    <ligand>
        <name>substrate</name>
    </ligand>
</feature>
<feature type="binding site" evidence="6 8">
    <location>
        <position position="161"/>
    </location>
    <ligand>
        <name>substrate</name>
    </ligand>
</feature>
<evidence type="ECO:0000256" key="7">
    <source>
        <dbReference type="PIRSR" id="PIRSR000102-1"/>
    </source>
</evidence>
<dbReference type="AlphaFoldDB" id="A0A1Z3HIM6"/>